<dbReference type="AlphaFoldDB" id="A0A6S7J8X7"/>
<keyword evidence="4" id="KW-1185">Reference proteome</keyword>
<dbReference type="EMBL" id="CACRXK020014588">
    <property type="protein sequence ID" value="CAB4027077.1"/>
    <property type="molecule type" value="Genomic_DNA"/>
</dbReference>
<evidence type="ECO:0000259" key="1">
    <source>
        <dbReference type="PROSITE" id="PS50878"/>
    </source>
</evidence>
<dbReference type="SUPFAM" id="SSF53098">
    <property type="entry name" value="Ribonuclease H-like"/>
    <property type="match status" value="2"/>
</dbReference>
<dbReference type="Pfam" id="PF13683">
    <property type="entry name" value="rve_3"/>
    <property type="match status" value="1"/>
</dbReference>
<dbReference type="CDD" id="cd01647">
    <property type="entry name" value="RT_LTR"/>
    <property type="match status" value="1"/>
</dbReference>
<dbReference type="Gene3D" id="3.30.70.270">
    <property type="match status" value="1"/>
</dbReference>
<feature type="domain" description="Integrase catalytic" evidence="2">
    <location>
        <begin position="58"/>
        <end position="244"/>
    </location>
</feature>
<dbReference type="FunFam" id="3.30.420.10:FF:000032">
    <property type="entry name" value="Retrovirus-related Pol polyprotein from transposon 297-like Protein"/>
    <property type="match status" value="1"/>
</dbReference>
<dbReference type="PANTHER" id="PTHR37984">
    <property type="entry name" value="PROTEIN CBG26694"/>
    <property type="match status" value="1"/>
</dbReference>
<comment type="caution">
    <text evidence="3">The sequence shown here is derived from an EMBL/GenBank/DDBJ whole genome shotgun (WGS) entry which is preliminary data.</text>
</comment>
<sequence>MTHAHKGHQGIVKTKQALRTKVWGPRIDKDAEEFIKHCHACQSLGHGDPPPPLQQHKLPSKPWDRLHMDFCGPFPTGETLFVVIDSYSKFPEVEIMKSATASAVTEQDRIFAVHGFPTEIYSDNGPPFAKIQSSFVGLDNYAAQALINFVQSADSDYLCNVKTSKRDVVIPSGKQNDDDIGCIPDLKVTIKLSDETPVQKNYTAVPRPLYPEVKSYVEELLNKNFIRKSTSPYSSPVVCVRKMDQTLRFCIDYRELNKKSIPDRHPIPRIQETLDSLGGNSWFSVLDQGKAYHQGFMSVESQALTAFITPWGLYEWVRIPFGLCNAPAAFQRFMENCLDDLRDTIFIPYLDDVIVFSATFEDHVKHLRKEASNISWITAFTTNQDVLEEDMKHINSVSMNTISCGEIILAQRDDTEISKVIKWIESKPTSEKTSNESRYTRYLLYEWNKLELDKHGLLRRKSGLKNQIVLPKNSIEKLHHDQGGEFENHLFKQLEKLFDFGIGHSRTTPYHPQGNGQVERFNRTLLAMLRTLPETQKSHWKDHLQKMVHAYNCMRHESTGFSPFYLLFGRHPRLPIDMILNLESESTESLNYREYVNNWSEAMFEAYKFANEKSSQSRAKGKKLYDRRIRSSELRSEDRVLVRNL</sequence>
<dbReference type="InterPro" id="IPR043128">
    <property type="entry name" value="Rev_trsase/Diguanyl_cyclase"/>
</dbReference>
<feature type="non-terminal residue" evidence="3">
    <location>
        <position position="645"/>
    </location>
</feature>
<dbReference type="OrthoDB" id="76385at2759"/>
<dbReference type="InterPro" id="IPR001584">
    <property type="entry name" value="Integrase_cat-core"/>
</dbReference>
<organism evidence="3 4">
    <name type="scientific">Paramuricea clavata</name>
    <name type="common">Red gorgonian</name>
    <name type="synonym">Violescent sea-whip</name>
    <dbReference type="NCBI Taxonomy" id="317549"/>
    <lineage>
        <taxon>Eukaryota</taxon>
        <taxon>Metazoa</taxon>
        <taxon>Cnidaria</taxon>
        <taxon>Anthozoa</taxon>
        <taxon>Octocorallia</taxon>
        <taxon>Malacalcyonacea</taxon>
        <taxon>Plexauridae</taxon>
        <taxon>Paramuricea</taxon>
    </lineage>
</organism>
<dbReference type="InterPro" id="IPR050951">
    <property type="entry name" value="Retrovirus_Pol_polyprotein"/>
</dbReference>
<dbReference type="Pfam" id="PF17921">
    <property type="entry name" value="Integrase_H2C2"/>
    <property type="match status" value="1"/>
</dbReference>
<dbReference type="InterPro" id="IPR036397">
    <property type="entry name" value="RNaseH_sf"/>
</dbReference>
<feature type="domain" description="Reverse transcriptase" evidence="1">
    <location>
        <begin position="221"/>
        <end position="408"/>
    </location>
</feature>
<dbReference type="InterPro" id="IPR012337">
    <property type="entry name" value="RNaseH-like_sf"/>
</dbReference>
<accession>A0A6S7J8X7</accession>
<evidence type="ECO:0000259" key="2">
    <source>
        <dbReference type="PROSITE" id="PS50994"/>
    </source>
</evidence>
<dbReference type="PROSITE" id="PS50878">
    <property type="entry name" value="RT_POL"/>
    <property type="match status" value="1"/>
</dbReference>
<dbReference type="PANTHER" id="PTHR37984:SF5">
    <property type="entry name" value="PROTEIN NYNRIN-LIKE"/>
    <property type="match status" value="1"/>
</dbReference>
<dbReference type="GO" id="GO:0003676">
    <property type="term" value="F:nucleic acid binding"/>
    <property type="evidence" value="ECO:0007669"/>
    <property type="project" value="InterPro"/>
</dbReference>
<dbReference type="Gene3D" id="1.10.340.70">
    <property type="match status" value="1"/>
</dbReference>
<dbReference type="InterPro" id="IPR041588">
    <property type="entry name" value="Integrase_H2C2"/>
</dbReference>
<gene>
    <name evidence="3" type="ORF">PACLA_8A032015</name>
</gene>
<protein>
    <submittedName>
        <fullName evidence="3">Retrovirus-related Pol poly from transposon</fullName>
    </submittedName>
</protein>
<reference evidence="3" key="1">
    <citation type="submission" date="2020-04" db="EMBL/GenBank/DDBJ databases">
        <authorList>
            <person name="Alioto T."/>
            <person name="Alioto T."/>
            <person name="Gomez Garrido J."/>
        </authorList>
    </citation>
    <scope>NUCLEOTIDE SEQUENCE</scope>
    <source>
        <strain evidence="3">A484AB</strain>
    </source>
</reference>
<dbReference type="InterPro" id="IPR000477">
    <property type="entry name" value="RT_dom"/>
</dbReference>
<dbReference type="Proteomes" id="UP001152795">
    <property type="component" value="Unassembled WGS sequence"/>
</dbReference>
<proteinExistence type="predicted"/>
<evidence type="ECO:0000313" key="4">
    <source>
        <dbReference type="Proteomes" id="UP001152795"/>
    </source>
</evidence>
<dbReference type="SUPFAM" id="SSF56672">
    <property type="entry name" value="DNA/RNA polymerases"/>
    <property type="match status" value="1"/>
</dbReference>
<feature type="domain" description="Integrase catalytic" evidence="2">
    <location>
        <begin position="476"/>
        <end position="571"/>
    </location>
</feature>
<dbReference type="Gene3D" id="3.30.420.10">
    <property type="entry name" value="Ribonuclease H-like superfamily/Ribonuclease H"/>
    <property type="match status" value="2"/>
</dbReference>
<dbReference type="InterPro" id="IPR043502">
    <property type="entry name" value="DNA/RNA_pol_sf"/>
</dbReference>
<dbReference type="Pfam" id="PF00078">
    <property type="entry name" value="RVT_1"/>
    <property type="match status" value="1"/>
</dbReference>
<name>A0A6S7J8X7_PARCT</name>
<evidence type="ECO:0000313" key="3">
    <source>
        <dbReference type="EMBL" id="CAB4027077.1"/>
    </source>
</evidence>
<dbReference type="Gene3D" id="3.10.10.10">
    <property type="entry name" value="HIV Type 1 Reverse Transcriptase, subunit A, domain 1"/>
    <property type="match status" value="1"/>
</dbReference>
<dbReference type="GO" id="GO:0015074">
    <property type="term" value="P:DNA integration"/>
    <property type="evidence" value="ECO:0007669"/>
    <property type="project" value="InterPro"/>
</dbReference>
<dbReference type="PROSITE" id="PS50994">
    <property type="entry name" value="INTEGRASE"/>
    <property type="match status" value="2"/>
</dbReference>